<dbReference type="AlphaFoldDB" id="A0A2K4ZIU0"/>
<proteinExistence type="predicted"/>
<dbReference type="RefSeq" id="WP_103240436.1">
    <property type="nucleotide sequence ID" value="NZ_JANJZD010000015.1"/>
</dbReference>
<evidence type="ECO:0000313" key="2">
    <source>
        <dbReference type="Proteomes" id="UP000236311"/>
    </source>
</evidence>
<organism evidence="1 2">
    <name type="scientific">Acetatifactor muris</name>
    <dbReference type="NCBI Taxonomy" id="879566"/>
    <lineage>
        <taxon>Bacteria</taxon>
        <taxon>Bacillati</taxon>
        <taxon>Bacillota</taxon>
        <taxon>Clostridia</taxon>
        <taxon>Lachnospirales</taxon>
        <taxon>Lachnospiraceae</taxon>
        <taxon>Acetatifactor</taxon>
    </lineage>
</organism>
<name>A0A2K4ZIU0_9FIRM</name>
<keyword evidence="2" id="KW-1185">Reference proteome</keyword>
<gene>
    <name evidence="1" type="ORF">AMURIS_03053</name>
</gene>
<sequence>MDREEIYEMVIREMTETAVRERNGHSPEDQELQEKAARLSKEMQEKIKDLPEDVKKAITDYVEEILLAADHDCLYLYEQRAKDCVALLKKLGVL</sequence>
<evidence type="ECO:0000313" key="1">
    <source>
        <dbReference type="EMBL" id="SOY30326.1"/>
    </source>
</evidence>
<reference evidence="1 2" key="1">
    <citation type="submission" date="2018-01" db="EMBL/GenBank/DDBJ databases">
        <authorList>
            <person name="Gaut B.S."/>
            <person name="Morton B.R."/>
            <person name="Clegg M.T."/>
            <person name="Duvall M.R."/>
        </authorList>
    </citation>
    <scope>NUCLEOTIDE SEQUENCE [LARGE SCALE GENOMIC DNA]</scope>
    <source>
        <strain evidence="1">GP69</strain>
    </source>
</reference>
<dbReference type="OrthoDB" id="2067901at2"/>
<dbReference type="EMBL" id="OFSM01000015">
    <property type="protein sequence ID" value="SOY30326.1"/>
    <property type="molecule type" value="Genomic_DNA"/>
</dbReference>
<dbReference type="Proteomes" id="UP000236311">
    <property type="component" value="Unassembled WGS sequence"/>
</dbReference>
<protein>
    <submittedName>
        <fullName evidence="1">Uncharacterized protein</fullName>
    </submittedName>
</protein>
<accession>A0A2K4ZIU0</accession>